<evidence type="ECO:0000313" key="9">
    <source>
        <dbReference type="Proteomes" id="UP000501849"/>
    </source>
</evidence>
<keyword evidence="9" id="KW-1185">Reference proteome</keyword>
<evidence type="ECO:0000256" key="4">
    <source>
        <dbReference type="ARBA" id="ARBA00022989"/>
    </source>
</evidence>
<evidence type="ECO:0000256" key="6">
    <source>
        <dbReference type="SAM" id="Phobius"/>
    </source>
</evidence>
<organism evidence="8 9">
    <name type="scientific">Mycolicibacterium frederiksbergense</name>
    <dbReference type="NCBI Taxonomy" id="117567"/>
    <lineage>
        <taxon>Bacteria</taxon>
        <taxon>Bacillati</taxon>
        <taxon>Actinomycetota</taxon>
        <taxon>Actinomycetes</taxon>
        <taxon>Mycobacteriales</taxon>
        <taxon>Mycobacteriaceae</taxon>
        <taxon>Mycolicibacterium</taxon>
    </lineage>
</organism>
<reference evidence="8 9" key="1">
    <citation type="submission" date="2019-04" db="EMBL/GenBank/DDBJ databases">
        <title>Draft, Whole-Genome Sequence of the Anthracene-degrading Mycobacterium frederiksbergense LB501T, Isolated from a Polycyclic Aromatic Hydrocarbon (PAH)-Contaminated Soil.</title>
        <authorList>
            <person name="Augelletti F."/>
        </authorList>
    </citation>
    <scope>NUCLEOTIDE SEQUENCE [LARGE SCALE GENOMIC DNA]</scope>
    <source>
        <strain evidence="8 9">LB 501T</strain>
        <plasmid evidence="8 9">unnamed2</plasmid>
    </source>
</reference>
<evidence type="ECO:0000259" key="7">
    <source>
        <dbReference type="Pfam" id="PF13396"/>
    </source>
</evidence>
<dbReference type="Pfam" id="PF13396">
    <property type="entry name" value="PLDc_N"/>
    <property type="match status" value="1"/>
</dbReference>
<evidence type="ECO:0000256" key="5">
    <source>
        <dbReference type="ARBA" id="ARBA00023136"/>
    </source>
</evidence>
<gene>
    <name evidence="8" type="ORF">EXE63_01965</name>
</gene>
<sequence length="98" mass="10331">MVLSAPIPVESGLSECVRQPSEMGCEGLDAGLALLVLGIPGLMVWLILAGSATTMIAKQRPTRSAVWLAVVWCLPIVGALCWFTYRVATRACGRTTAG</sequence>
<feature type="transmembrane region" description="Helical" evidence="6">
    <location>
        <begin position="30"/>
        <end position="53"/>
    </location>
</feature>
<protein>
    <recommendedName>
        <fullName evidence="7">Cardiolipin synthase N-terminal domain-containing protein</fullName>
    </recommendedName>
</protein>
<keyword evidence="4 6" id="KW-1133">Transmembrane helix</keyword>
<evidence type="ECO:0000256" key="3">
    <source>
        <dbReference type="ARBA" id="ARBA00022692"/>
    </source>
</evidence>
<feature type="transmembrane region" description="Helical" evidence="6">
    <location>
        <begin position="65"/>
        <end position="85"/>
    </location>
</feature>
<name>A0A6H0RXH2_9MYCO</name>
<dbReference type="GO" id="GO:0005886">
    <property type="term" value="C:plasma membrane"/>
    <property type="evidence" value="ECO:0007669"/>
    <property type="project" value="UniProtKB-SubCell"/>
</dbReference>
<dbReference type="KEGG" id="mfre:EXE63_01965"/>
<accession>A0A6H0RXH2</accession>
<keyword evidence="3 6" id="KW-0812">Transmembrane</keyword>
<evidence type="ECO:0000256" key="2">
    <source>
        <dbReference type="ARBA" id="ARBA00022475"/>
    </source>
</evidence>
<keyword evidence="8" id="KW-0614">Plasmid</keyword>
<dbReference type="Proteomes" id="UP000501849">
    <property type="component" value="Plasmid unnamed2"/>
</dbReference>
<evidence type="ECO:0000256" key="1">
    <source>
        <dbReference type="ARBA" id="ARBA00004651"/>
    </source>
</evidence>
<dbReference type="InterPro" id="IPR027379">
    <property type="entry name" value="CLS_N"/>
</dbReference>
<keyword evidence="2" id="KW-1003">Cell membrane</keyword>
<keyword evidence="5 6" id="KW-0472">Membrane</keyword>
<proteinExistence type="predicted"/>
<dbReference type="AlphaFoldDB" id="A0A6H0RXH2"/>
<dbReference type="RefSeq" id="WP_168140561.1">
    <property type="nucleotide sequence ID" value="NZ_CP038798.1"/>
</dbReference>
<geneLocation type="plasmid" evidence="8 9">
    <name>unnamed2</name>
</geneLocation>
<feature type="domain" description="Cardiolipin synthase N-terminal" evidence="7">
    <location>
        <begin position="56"/>
        <end position="83"/>
    </location>
</feature>
<dbReference type="EMBL" id="CP038798">
    <property type="protein sequence ID" value="QIV79818.1"/>
    <property type="molecule type" value="Genomic_DNA"/>
</dbReference>
<evidence type="ECO:0000313" key="8">
    <source>
        <dbReference type="EMBL" id="QIV79818.1"/>
    </source>
</evidence>
<comment type="subcellular location">
    <subcellularLocation>
        <location evidence="1">Cell membrane</location>
        <topology evidence="1">Multi-pass membrane protein</topology>
    </subcellularLocation>
</comment>